<evidence type="ECO:0000259" key="4">
    <source>
        <dbReference type="Pfam" id="PF07971"/>
    </source>
</evidence>
<dbReference type="Pfam" id="PF07971">
    <property type="entry name" value="Glyco_hydro_92"/>
    <property type="match status" value="1"/>
</dbReference>
<comment type="caution">
    <text evidence="6">The sequence shown here is derived from an EMBL/GenBank/DDBJ whole genome shotgun (WGS) entry which is preliminary data.</text>
</comment>
<dbReference type="Gene3D" id="1.20.1050.60">
    <property type="entry name" value="alpha-1,2-mannosidase"/>
    <property type="match status" value="1"/>
</dbReference>
<dbReference type="InterPro" id="IPR041371">
    <property type="entry name" value="GH92_N"/>
</dbReference>
<keyword evidence="3" id="KW-0106">Calcium</keyword>
<gene>
    <name evidence="6" type="ORF">DW921_07945</name>
</gene>
<dbReference type="GO" id="GO:0005829">
    <property type="term" value="C:cytosol"/>
    <property type="evidence" value="ECO:0007669"/>
    <property type="project" value="TreeGrafter"/>
</dbReference>
<name>A0A413T003_9BACT</name>
<dbReference type="FunFam" id="3.30.2080.10:FF:000001">
    <property type="entry name" value="Alpha-1,2-mannosidase subfamily"/>
    <property type="match status" value="1"/>
</dbReference>
<dbReference type="InterPro" id="IPR012939">
    <property type="entry name" value="Glyco_hydro_92"/>
</dbReference>
<comment type="subunit">
    <text evidence="2">Monomer.</text>
</comment>
<proteinExistence type="predicted"/>
<dbReference type="PROSITE" id="PS51257">
    <property type="entry name" value="PROKAR_LIPOPROTEIN"/>
    <property type="match status" value="1"/>
</dbReference>
<reference evidence="6 7" key="1">
    <citation type="submission" date="2018-08" db="EMBL/GenBank/DDBJ databases">
        <title>A genome reference for cultivated species of the human gut microbiota.</title>
        <authorList>
            <person name="Zou Y."/>
            <person name="Xue W."/>
            <person name="Luo G."/>
        </authorList>
    </citation>
    <scope>NUCLEOTIDE SEQUENCE [LARGE SCALE GENOMIC DNA]</scope>
    <source>
        <strain evidence="6 7">AM42-38</strain>
    </source>
</reference>
<dbReference type="RefSeq" id="WP_008143735.1">
    <property type="nucleotide sequence ID" value="NZ_CABJGD010000014.1"/>
</dbReference>
<dbReference type="GO" id="GO:0006516">
    <property type="term" value="P:glycoprotein catabolic process"/>
    <property type="evidence" value="ECO:0007669"/>
    <property type="project" value="TreeGrafter"/>
</dbReference>
<organism evidence="6 7">
    <name type="scientific">Phocaeicola coprophilus</name>
    <dbReference type="NCBI Taxonomy" id="387090"/>
    <lineage>
        <taxon>Bacteria</taxon>
        <taxon>Pseudomonadati</taxon>
        <taxon>Bacteroidota</taxon>
        <taxon>Bacteroidia</taxon>
        <taxon>Bacteroidales</taxon>
        <taxon>Bacteroidaceae</taxon>
        <taxon>Phocaeicola</taxon>
    </lineage>
</organism>
<dbReference type="InterPro" id="IPR014718">
    <property type="entry name" value="GH-type_carb-bd"/>
</dbReference>
<dbReference type="PANTHER" id="PTHR12143">
    <property type="entry name" value="PEPTIDE N-GLYCANASE PNGASE -RELATED"/>
    <property type="match status" value="1"/>
</dbReference>
<dbReference type="PANTHER" id="PTHR12143:SF39">
    <property type="entry name" value="SECRETED PROTEIN"/>
    <property type="match status" value="1"/>
</dbReference>
<dbReference type="SUPFAM" id="SSF48208">
    <property type="entry name" value="Six-hairpin glycosidases"/>
    <property type="match status" value="1"/>
</dbReference>
<dbReference type="GO" id="GO:0030246">
    <property type="term" value="F:carbohydrate binding"/>
    <property type="evidence" value="ECO:0007669"/>
    <property type="project" value="InterPro"/>
</dbReference>
<accession>A0A413T003</accession>
<evidence type="ECO:0000256" key="3">
    <source>
        <dbReference type="ARBA" id="ARBA00022837"/>
    </source>
</evidence>
<dbReference type="InterPro" id="IPR008928">
    <property type="entry name" value="6-hairpin_glycosidase_sf"/>
</dbReference>
<feature type="domain" description="Glycosyl hydrolase family 92 N-terminal" evidence="5">
    <location>
        <begin position="25"/>
        <end position="260"/>
    </location>
</feature>
<dbReference type="Gene3D" id="3.30.2080.10">
    <property type="entry name" value="GH92 mannosidase domain"/>
    <property type="match status" value="1"/>
</dbReference>
<dbReference type="GO" id="GO:0005975">
    <property type="term" value="P:carbohydrate metabolic process"/>
    <property type="evidence" value="ECO:0007669"/>
    <property type="project" value="InterPro"/>
</dbReference>
<sequence length="754" mass="86234">MNKLFSMICLSALFGCSPVKDPVDYVDIFVGTSNSRAMLGPYAAVPYGMVQLGADNQDAHWMGGYEYSINNVKGFTHIHAWMMNGLMIMPAVQDLVTWEGSSSSPYRGANAGYHSRILKETEKGEPGYYSVFLYDTDCQAELTATNHCGFHKYTFANDYDNARIMLDLNYPAEYGTDIHEGYFKVISDQEIEGYADTRVAGDYILHYNIKFNKPFKTFNGWKDDKVEKNIREWKSNGDCGGFVEFDVKKDESVLVQVSLSLVDQQGCKNNYEAELKPYGWDFDAVHQAAKQEWNTLLSKIEVEGDEADKKKFYTNLYRAYAKQTWSDADGRYRDPLENIQQTQNKQPMYGGDAFWNTFWNFNPLLALISPDILNNWVLTQLELFDKTGWTNNGPTGLEHTGIMEVTHEIALMVGAYQKGIRKYDVNKLWEAVYHNATEEGRRIEGSGYAGQRNLNAYRKKGYVPIETGAACQTLDYAYTDFCTAQLAKALGKDKEYAYFIERSENWRNQFNQETKWQTPKDSAGNWIADYDIFSGYKWIEGNGWQYTWYVPHNIKGLVETMGADLFNKRLEEGFEKSVKHRFAAHAFDRHQETAFEYYINHGNEGNMQAAYLFNYSGKPWLTQKYSRAILDIYYGDEPYDGWQGDEDEGQMAGWFVMSSLGLFEMNGGVTSDPEFDLSSPLFPKATIHLDPMYGEGKTFTIIAKNNSKENIYIQSATLNGKPLNTPKLKWSDVIKGGELVYEMGNQPNENWGKE</sequence>
<dbReference type="Proteomes" id="UP000283855">
    <property type="component" value="Unassembled WGS sequence"/>
</dbReference>
<evidence type="ECO:0000256" key="1">
    <source>
        <dbReference type="ARBA" id="ARBA00001913"/>
    </source>
</evidence>
<evidence type="ECO:0000313" key="6">
    <source>
        <dbReference type="EMBL" id="RHA75724.1"/>
    </source>
</evidence>
<evidence type="ECO:0000259" key="5">
    <source>
        <dbReference type="Pfam" id="PF17678"/>
    </source>
</evidence>
<dbReference type="GeneID" id="78404601"/>
<dbReference type="AlphaFoldDB" id="A0A413T003"/>
<protein>
    <submittedName>
        <fullName evidence="6">Glycoside hydrolase family 92 protein</fullName>
    </submittedName>
</protein>
<dbReference type="NCBIfam" id="TIGR01180">
    <property type="entry name" value="aman2_put"/>
    <property type="match status" value="1"/>
</dbReference>
<feature type="domain" description="Glycosyl hydrolase family 92" evidence="4">
    <location>
        <begin position="268"/>
        <end position="745"/>
    </location>
</feature>
<dbReference type="Gene3D" id="2.70.98.10">
    <property type="match status" value="1"/>
</dbReference>
<evidence type="ECO:0000313" key="7">
    <source>
        <dbReference type="Proteomes" id="UP000283855"/>
    </source>
</evidence>
<dbReference type="EMBL" id="QSFT01000014">
    <property type="protein sequence ID" value="RHA75724.1"/>
    <property type="molecule type" value="Genomic_DNA"/>
</dbReference>
<dbReference type="InterPro" id="IPR005887">
    <property type="entry name" value="GH92_a_mannosidase_put"/>
</dbReference>
<evidence type="ECO:0000256" key="2">
    <source>
        <dbReference type="ARBA" id="ARBA00011245"/>
    </source>
</evidence>
<dbReference type="Gene3D" id="1.20.1610.10">
    <property type="entry name" value="alpha-1,2-mannosidases domains"/>
    <property type="match status" value="1"/>
</dbReference>
<comment type="cofactor">
    <cofactor evidence="1">
        <name>Ca(2+)</name>
        <dbReference type="ChEBI" id="CHEBI:29108"/>
    </cofactor>
</comment>
<dbReference type="Pfam" id="PF17678">
    <property type="entry name" value="Glyco_hydro_92N"/>
    <property type="match status" value="1"/>
</dbReference>
<keyword evidence="6" id="KW-0378">Hydrolase</keyword>
<dbReference type="GO" id="GO:0000224">
    <property type="term" value="F:peptide-N4-(N-acetyl-beta-glucosaminyl)asparagine amidase activity"/>
    <property type="evidence" value="ECO:0007669"/>
    <property type="project" value="TreeGrafter"/>
</dbReference>
<dbReference type="InterPro" id="IPR050883">
    <property type="entry name" value="PNGase"/>
</dbReference>